<evidence type="ECO:0000259" key="3">
    <source>
        <dbReference type="Pfam" id="PF25967"/>
    </source>
</evidence>
<gene>
    <name evidence="5" type="primary">acrA</name>
    <name evidence="5" type="ORF">PAJ_p0014</name>
</gene>
<evidence type="ECO:0000313" key="6">
    <source>
        <dbReference type="Proteomes" id="UP000006690"/>
    </source>
</evidence>
<dbReference type="Proteomes" id="UP000006690">
    <property type="component" value="Plasmid pEA320"/>
</dbReference>
<dbReference type="eggNOG" id="COG0845">
    <property type="taxonomic scope" value="Bacteria"/>
</dbReference>
<dbReference type="Gene3D" id="2.40.420.20">
    <property type="match status" value="1"/>
</dbReference>
<protein>
    <submittedName>
        <fullName evidence="5">Acriflavine resistance protein A AcrA</fullName>
    </submittedName>
</protein>
<organism evidence="5 6">
    <name type="scientific">Pantoea ananatis (strain AJ13355)</name>
    <dbReference type="NCBI Taxonomy" id="932677"/>
    <lineage>
        <taxon>Bacteria</taxon>
        <taxon>Pseudomonadati</taxon>
        <taxon>Pseudomonadota</taxon>
        <taxon>Gammaproteobacteria</taxon>
        <taxon>Enterobacterales</taxon>
        <taxon>Erwiniaceae</taxon>
        <taxon>Pantoea</taxon>
    </lineage>
</organism>
<dbReference type="EMBL" id="AP012033">
    <property type="protein sequence ID" value="BAK13882.1"/>
    <property type="molecule type" value="Genomic_DNA"/>
</dbReference>
<dbReference type="KEGG" id="paj:PAJ_p0014"/>
<dbReference type="GO" id="GO:0015562">
    <property type="term" value="F:efflux transmembrane transporter activity"/>
    <property type="evidence" value="ECO:0007669"/>
    <property type="project" value="TreeGrafter"/>
</dbReference>
<dbReference type="NCBIfam" id="TIGR01730">
    <property type="entry name" value="RND_mfp"/>
    <property type="match status" value="1"/>
</dbReference>
<dbReference type="GO" id="GO:1990281">
    <property type="term" value="C:efflux pump complex"/>
    <property type="evidence" value="ECO:0007669"/>
    <property type="project" value="TreeGrafter"/>
</dbReference>
<dbReference type="PATRIC" id="fig|932677.3.peg.4385"/>
<evidence type="ECO:0000313" key="5">
    <source>
        <dbReference type="EMBL" id="BAK13882.1"/>
    </source>
</evidence>
<dbReference type="InterPro" id="IPR058792">
    <property type="entry name" value="Beta-barrel_RND_2"/>
</dbReference>
<dbReference type="Pfam" id="PF25973">
    <property type="entry name" value="BSH_CzcB"/>
    <property type="match status" value="1"/>
</dbReference>
<dbReference type="Gene3D" id="2.40.30.170">
    <property type="match status" value="1"/>
</dbReference>
<dbReference type="HOGENOM" id="CLU_018816_1_0_6"/>
<dbReference type="Pfam" id="PF25954">
    <property type="entry name" value="Beta-barrel_RND_2"/>
    <property type="match status" value="1"/>
</dbReference>
<sequence>MRLSHLRNPAMTDFIPCFARQALRHLTLFNAAVPPLFVVGILILAGCRDEKPAQRDTLRPVRTLTVPPFSSGGLMTQTGELRAHEEIALAFRLEGRVTARTTDMGQHVTAGQVLATLESNAAQNQLSSATADLNSARASERVAALTLHRMKLLMPGGAISRAQLDSAQGDWQVAVSRRQSSEAALKNARDNMAWTQLTAPRDGVITSINVQPGQVVSAAQTVMTLAADGKRDAVFDLAEPTLTEKATTTPIRIALLSNPALKADGQFRDISPQADSQTRTWRLRVTLTNPPADMALGSTVLGTFPGKVDQVIALPASALTRAGERPAVFVVNSKTQQIQVRPIQLTRFDAQQIYLSAGVQPGERVVTAGVKTLLPGERVRLEENDK</sequence>
<geneLocation type="plasmid" evidence="5 6">
    <name>pEA320</name>
</geneLocation>
<dbReference type="SUPFAM" id="SSF111369">
    <property type="entry name" value="HlyD-like secretion proteins"/>
    <property type="match status" value="1"/>
</dbReference>
<dbReference type="InterPro" id="IPR058647">
    <property type="entry name" value="BSH_CzcB-like"/>
</dbReference>
<dbReference type="OrthoDB" id="1185083at2"/>
<name>A0A0H3L3C4_PANAA</name>
<dbReference type="Pfam" id="PF25967">
    <property type="entry name" value="RND-MFP_C"/>
    <property type="match status" value="1"/>
</dbReference>
<keyword evidence="5" id="KW-0614">Plasmid</keyword>
<feature type="domain" description="Multidrug resistance protein MdtA-like C-terminal permuted SH3" evidence="3">
    <location>
        <begin position="310"/>
        <end position="371"/>
    </location>
</feature>
<feature type="domain" description="CzcB-like barrel-sandwich hybrid" evidence="4">
    <location>
        <begin position="90"/>
        <end position="226"/>
    </location>
</feature>
<accession>A0A0H3L3C4</accession>
<evidence type="ECO:0000256" key="1">
    <source>
        <dbReference type="ARBA" id="ARBA00009477"/>
    </source>
</evidence>
<dbReference type="InterPro" id="IPR058627">
    <property type="entry name" value="MdtA-like_C"/>
</dbReference>
<dbReference type="AlphaFoldDB" id="A0A0H3L3C4"/>
<evidence type="ECO:0000259" key="4">
    <source>
        <dbReference type="Pfam" id="PF25973"/>
    </source>
</evidence>
<dbReference type="InterPro" id="IPR006143">
    <property type="entry name" value="RND_pump_MFP"/>
</dbReference>
<dbReference type="Gene3D" id="1.10.287.470">
    <property type="entry name" value="Helix hairpin bin"/>
    <property type="match status" value="1"/>
</dbReference>
<dbReference type="PANTHER" id="PTHR30469:SF38">
    <property type="entry name" value="HLYD FAMILY SECRETION PROTEIN"/>
    <property type="match status" value="1"/>
</dbReference>
<feature type="domain" description="CusB-like beta-barrel" evidence="2">
    <location>
        <begin position="242"/>
        <end position="297"/>
    </location>
</feature>
<evidence type="ECO:0000259" key="2">
    <source>
        <dbReference type="Pfam" id="PF25954"/>
    </source>
</evidence>
<dbReference type="PANTHER" id="PTHR30469">
    <property type="entry name" value="MULTIDRUG RESISTANCE PROTEIN MDTA"/>
    <property type="match status" value="1"/>
</dbReference>
<comment type="similarity">
    <text evidence="1">Belongs to the membrane fusion protein (MFP) (TC 8.A.1) family.</text>
</comment>
<dbReference type="Gene3D" id="2.40.50.100">
    <property type="match status" value="1"/>
</dbReference>
<reference evidence="6" key="1">
    <citation type="journal article" date="2012" name="Appl. Microbiol. Biotechnol.">
        <title>The complete genome sequence of Pantoea ananatis AJ13355, an organism with great biotechnological potential.</title>
        <authorList>
            <person name="Hara Y."/>
            <person name="Kadotani N."/>
            <person name="Izui H."/>
            <person name="Katashkina J.I."/>
            <person name="Kuvaeva T.M."/>
            <person name="Andreeva I.G."/>
            <person name="Golubeva L.I."/>
            <person name="Malko D.B."/>
            <person name="Makeev V.J."/>
            <person name="Mashko S.V."/>
            <person name="Kozlov Y.I."/>
        </authorList>
    </citation>
    <scope>NUCLEOTIDE SEQUENCE [LARGE SCALE GENOMIC DNA]</scope>
    <source>
        <strain evidence="6">AJ13355</strain>
        <plasmid evidence="6">Plasmid pEA320</plasmid>
    </source>
</reference>
<proteinExistence type="inferred from homology"/>